<dbReference type="InterPro" id="IPR020084">
    <property type="entry name" value="NUDIX_hydrolase_CS"/>
</dbReference>
<evidence type="ECO:0000259" key="4">
    <source>
        <dbReference type="PROSITE" id="PS51462"/>
    </source>
</evidence>
<dbReference type="Proteomes" id="UP001156882">
    <property type="component" value="Unassembled WGS sequence"/>
</dbReference>
<reference evidence="6" key="1">
    <citation type="journal article" date="2019" name="Int. J. Syst. Evol. Microbiol.">
        <title>The Global Catalogue of Microorganisms (GCM) 10K type strain sequencing project: providing services to taxonomists for standard genome sequencing and annotation.</title>
        <authorList>
            <consortium name="The Broad Institute Genomics Platform"/>
            <consortium name="The Broad Institute Genome Sequencing Center for Infectious Disease"/>
            <person name="Wu L."/>
            <person name="Ma J."/>
        </authorList>
    </citation>
    <scope>NUCLEOTIDE SEQUENCE [LARGE SCALE GENOMIC DNA]</scope>
    <source>
        <strain evidence="6">NBRC 101365</strain>
    </source>
</reference>
<comment type="caution">
    <text evidence="5">The sequence shown here is derived from an EMBL/GenBank/DDBJ whole genome shotgun (WGS) entry which is preliminary data.</text>
</comment>
<dbReference type="Pfam" id="PF00293">
    <property type="entry name" value="NUDIX"/>
    <property type="match status" value="1"/>
</dbReference>
<name>A0ABQ6CV58_9HYPH</name>
<dbReference type="PRINTS" id="PR00502">
    <property type="entry name" value="NUDIXFAMILY"/>
</dbReference>
<accession>A0ABQ6CV58</accession>
<dbReference type="PROSITE" id="PS51462">
    <property type="entry name" value="NUDIX"/>
    <property type="match status" value="1"/>
</dbReference>
<comment type="cofactor">
    <cofactor evidence="1">
        <name>Mg(2+)</name>
        <dbReference type="ChEBI" id="CHEBI:18420"/>
    </cofactor>
</comment>
<proteinExistence type="inferred from homology"/>
<dbReference type="PANTHER" id="PTHR43046:SF16">
    <property type="entry name" value="ADP-RIBOSE PYROPHOSPHATASE YJHB-RELATED"/>
    <property type="match status" value="1"/>
</dbReference>
<dbReference type="Gene3D" id="3.90.79.10">
    <property type="entry name" value="Nucleoside Triphosphate Pyrophosphohydrolase"/>
    <property type="match status" value="1"/>
</dbReference>
<gene>
    <name evidence="5" type="ORF">GCM10007874_70150</name>
</gene>
<dbReference type="InterPro" id="IPR020476">
    <property type="entry name" value="Nudix_hydrolase"/>
</dbReference>
<dbReference type="InterPro" id="IPR000086">
    <property type="entry name" value="NUDIX_hydrolase_dom"/>
</dbReference>
<dbReference type="SUPFAM" id="SSF55811">
    <property type="entry name" value="Nudix"/>
    <property type="match status" value="1"/>
</dbReference>
<sequence>MRGMTLGVRAAVLDGDNRVFLVRHTYVPGWYLPGGGIEAGETSQEALARELEEEGNIHLDGPAELRGLYWNREASRRDHVAFFVVRQFTQVRPRLPDAEIAEAGFFPLDALPEDTTQATHRRLDEVAGKRDPDGFW</sequence>
<dbReference type="EMBL" id="BSPC01000093">
    <property type="protein sequence ID" value="GLS23994.1"/>
    <property type="molecule type" value="Genomic_DNA"/>
</dbReference>
<dbReference type="InterPro" id="IPR015797">
    <property type="entry name" value="NUDIX_hydrolase-like_dom_sf"/>
</dbReference>
<keyword evidence="2 3" id="KW-0378">Hydrolase</keyword>
<dbReference type="PROSITE" id="PS00893">
    <property type="entry name" value="NUDIX_BOX"/>
    <property type="match status" value="1"/>
</dbReference>
<evidence type="ECO:0000313" key="6">
    <source>
        <dbReference type="Proteomes" id="UP001156882"/>
    </source>
</evidence>
<protein>
    <submittedName>
        <fullName evidence="5">DNA mismatch repair protein MutT</fullName>
    </submittedName>
</protein>
<keyword evidence="6" id="KW-1185">Reference proteome</keyword>
<evidence type="ECO:0000313" key="5">
    <source>
        <dbReference type="EMBL" id="GLS23994.1"/>
    </source>
</evidence>
<evidence type="ECO:0000256" key="1">
    <source>
        <dbReference type="ARBA" id="ARBA00001946"/>
    </source>
</evidence>
<dbReference type="PANTHER" id="PTHR43046">
    <property type="entry name" value="GDP-MANNOSE MANNOSYL HYDROLASE"/>
    <property type="match status" value="1"/>
</dbReference>
<evidence type="ECO:0000256" key="3">
    <source>
        <dbReference type="RuleBase" id="RU003476"/>
    </source>
</evidence>
<feature type="domain" description="Nudix hydrolase" evidence="4">
    <location>
        <begin position="3"/>
        <end position="129"/>
    </location>
</feature>
<organism evidence="5 6">
    <name type="scientific">Labrys miyagiensis</name>
    <dbReference type="NCBI Taxonomy" id="346912"/>
    <lineage>
        <taxon>Bacteria</taxon>
        <taxon>Pseudomonadati</taxon>
        <taxon>Pseudomonadota</taxon>
        <taxon>Alphaproteobacteria</taxon>
        <taxon>Hyphomicrobiales</taxon>
        <taxon>Xanthobacteraceae</taxon>
        <taxon>Labrys</taxon>
    </lineage>
</organism>
<evidence type="ECO:0000256" key="2">
    <source>
        <dbReference type="ARBA" id="ARBA00022801"/>
    </source>
</evidence>
<comment type="similarity">
    <text evidence="3">Belongs to the Nudix hydrolase family.</text>
</comment>